<name>A0A0L8GE06_OCTBM</name>
<reference evidence="1" key="1">
    <citation type="submission" date="2015-07" db="EMBL/GenBank/DDBJ databases">
        <title>MeaNS - Measles Nucleotide Surveillance Program.</title>
        <authorList>
            <person name="Tran T."/>
            <person name="Druce J."/>
        </authorList>
    </citation>
    <scope>NUCLEOTIDE SEQUENCE</scope>
    <source>
        <strain evidence="1">UCB-OBI-ISO-001</strain>
        <tissue evidence="1">Gonad</tissue>
    </source>
</reference>
<protein>
    <submittedName>
        <fullName evidence="1">Uncharacterized protein</fullName>
    </submittedName>
</protein>
<gene>
    <name evidence="1" type="ORF">OCBIM_22035059mg</name>
</gene>
<dbReference type="AlphaFoldDB" id="A0A0L8GE06"/>
<accession>A0A0L8GE06</accession>
<sequence>MKATLYNSVLVSNTVWQYDVTVIAGSIYRRVCVWVQFFFFTLNYNSVISPLRHYVTA</sequence>
<dbReference type="EMBL" id="KQ422263">
    <property type="protein sequence ID" value="KOF75246.1"/>
    <property type="molecule type" value="Genomic_DNA"/>
</dbReference>
<evidence type="ECO:0000313" key="1">
    <source>
        <dbReference type="EMBL" id="KOF75246.1"/>
    </source>
</evidence>
<organism evidence="1">
    <name type="scientific">Octopus bimaculoides</name>
    <name type="common">California two-spotted octopus</name>
    <dbReference type="NCBI Taxonomy" id="37653"/>
    <lineage>
        <taxon>Eukaryota</taxon>
        <taxon>Metazoa</taxon>
        <taxon>Spiralia</taxon>
        <taxon>Lophotrochozoa</taxon>
        <taxon>Mollusca</taxon>
        <taxon>Cephalopoda</taxon>
        <taxon>Coleoidea</taxon>
        <taxon>Octopodiformes</taxon>
        <taxon>Octopoda</taxon>
        <taxon>Incirrata</taxon>
        <taxon>Octopodidae</taxon>
        <taxon>Octopus</taxon>
    </lineage>
</organism>
<proteinExistence type="predicted"/>